<comment type="caution">
    <text evidence="16">The sequence shown here is derived from an EMBL/GenBank/DDBJ whole genome shotgun (WGS) entry which is preliminary data.</text>
</comment>
<evidence type="ECO:0000256" key="3">
    <source>
        <dbReference type="ARBA" id="ARBA00013163"/>
    </source>
</evidence>
<keyword evidence="9" id="KW-0809">Transit peptide</keyword>
<keyword evidence="8" id="KW-0648">Protein biosynthesis</keyword>
<organism evidence="16 17">
    <name type="scientific">Parathielavia appendiculata</name>
    <dbReference type="NCBI Taxonomy" id="2587402"/>
    <lineage>
        <taxon>Eukaryota</taxon>
        <taxon>Fungi</taxon>
        <taxon>Dikarya</taxon>
        <taxon>Ascomycota</taxon>
        <taxon>Pezizomycotina</taxon>
        <taxon>Sordariomycetes</taxon>
        <taxon>Sordariomycetidae</taxon>
        <taxon>Sordariales</taxon>
        <taxon>Chaetomiaceae</taxon>
        <taxon>Parathielavia</taxon>
    </lineage>
</organism>
<comment type="similarity">
    <text evidence="2">Belongs to the class-II aminoacyl-tRNA synthetase family.</text>
</comment>
<dbReference type="NCBIfam" id="TIGR00172">
    <property type="entry name" value="maf"/>
    <property type="match status" value="1"/>
</dbReference>
<dbReference type="GO" id="GO:0005524">
    <property type="term" value="F:ATP binding"/>
    <property type="evidence" value="ECO:0007669"/>
    <property type="project" value="UniProtKB-KW"/>
</dbReference>
<keyword evidence="11" id="KW-0030">Aminoacyl-tRNA synthetase</keyword>
<dbReference type="CDD" id="cd00771">
    <property type="entry name" value="ThrRS_core"/>
    <property type="match status" value="1"/>
</dbReference>
<feature type="compositionally biased region" description="Basic and acidic residues" evidence="14">
    <location>
        <begin position="915"/>
        <end position="926"/>
    </location>
</feature>
<dbReference type="AlphaFoldDB" id="A0AAN6U8C5"/>
<dbReference type="EC" id="6.1.1.3" evidence="3"/>
<keyword evidence="5" id="KW-0547">Nucleotide-binding</keyword>
<name>A0AAN6U8C5_9PEZI</name>
<reference evidence="16" key="2">
    <citation type="submission" date="2023-05" db="EMBL/GenBank/DDBJ databases">
        <authorList>
            <consortium name="Lawrence Berkeley National Laboratory"/>
            <person name="Steindorff A."/>
            <person name="Hensen N."/>
            <person name="Bonometti L."/>
            <person name="Westerberg I."/>
            <person name="Brannstrom I.O."/>
            <person name="Guillou S."/>
            <person name="Cros-Aarteil S."/>
            <person name="Calhoun S."/>
            <person name="Haridas S."/>
            <person name="Kuo A."/>
            <person name="Mondo S."/>
            <person name="Pangilinan J."/>
            <person name="Riley R."/>
            <person name="Labutti K."/>
            <person name="Andreopoulos B."/>
            <person name="Lipzen A."/>
            <person name="Chen C."/>
            <person name="Yanf M."/>
            <person name="Daum C."/>
            <person name="Ng V."/>
            <person name="Clum A."/>
            <person name="Ohm R."/>
            <person name="Martin F."/>
            <person name="Silar P."/>
            <person name="Natvig D."/>
            <person name="Lalanne C."/>
            <person name="Gautier V."/>
            <person name="Ament-Velasquez S.L."/>
            <person name="Kruys A."/>
            <person name="Hutchinson M.I."/>
            <person name="Powell A.J."/>
            <person name="Barry K."/>
            <person name="Miller A.N."/>
            <person name="Grigoriev I.V."/>
            <person name="Debuchy R."/>
            <person name="Gladieux P."/>
            <person name="Thoren M.H."/>
            <person name="Johannesson H."/>
        </authorList>
    </citation>
    <scope>NUCLEOTIDE SEQUENCE</scope>
    <source>
        <strain evidence="16">CBS 731.68</strain>
    </source>
</reference>
<evidence type="ECO:0000256" key="6">
    <source>
        <dbReference type="ARBA" id="ARBA00022801"/>
    </source>
</evidence>
<dbReference type="SUPFAM" id="SSF55681">
    <property type="entry name" value="Class II aaRS and biotin synthetases"/>
    <property type="match status" value="1"/>
</dbReference>
<dbReference type="Gene3D" id="3.30.930.10">
    <property type="entry name" value="Bira Bifunctional Protein, Domain 2"/>
    <property type="match status" value="1"/>
</dbReference>
<evidence type="ECO:0000256" key="12">
    <source>
        <dbReference type="ARBA" id="ARBA00031900"/>
    </source>
</evidence>
<comment type="catalytic activity">
    <reaction evidence="13">
        <text>tRNA(Thr) + L-threonine + ATP = L-threonyl-tRNA(Thr) + AMP + diphosphate + H(+)</text>
        <dbReference type="Rhea" id="RHEA:24624"/>
        <dbReference type="Rhea" id="RHEA-COMP:9670"/>
        <dbReference type="Rhea" id="RHEA-COMP:9704"/>
        <dbReference type="ChEBI" id="CHEBI:15378"/>
        <dbReference type="ChEBI" id="CHEBI:30616"/>
        <dbReference type="ChEBI" id="CHEBI:33019"/>
        <dbReference type="ChEBI" id="CHEBI:57926"/>
        <dbReference type="ChEBI" id="CHEBI:78442"/>
        <dbReference type="ChEBI" id="CHEBI:78534"/>
        <dbReference type="ChEBI" id="CHEBI:456215"/>
        <dbReference type="EC" id="6.1.1.3"/>
    </reaction>
</comment>
<dbReference type="Pfam" id="PF03129">
    <property type="entry name" value="HGTP_anticodon"/>
    <property type="match status" value="1"/>
</dbReference>
<dbReference type="EMBL" id="MU853223">
    <property type="protein sequence ID" value="KAK4128119.1"/>
    <property type="molecule type" value="Genomic_DNA"/>
</dbReference>
<dbReference type="PANTHER" id="PTHR11451">
    <property type="entry name" value="THREONINE-TRNA LIGASE"/>
    <property type="match status" value="1"/>
</dbReference>
<dbReference type="Gene3D" id="3.90.950.10">
    <property type="match status" value="1"/>
</dbReference>
<proteinExistence type="inferred from homology"/>
<evidence type="ECO:0000313" key="17">
    <source>
        <dbReference type="Proteomes" id="UP001302602"/>
    </source>
</evidence>
<evidence type="ECO:0000256" key="1">
    <source>
        <dbReference type="ARBA" id="ARBA00004305"/>
    </source>
</evidence>
<evidence type="ECO:0000256" key="9">
    <source>
        <dbReference type="ARBA" id="ARBA00022946"/>
    </source>
</evidence>
<protein>
    <recommendedName>
        <fullName evidence="3">threonine--tRNA ligase</fullName>
        <ecNumber evidence="3">6.1.1.3</ecNumber>
    </recommendedName>
    <alternativeName>
        <fullName evidence="12">Threonyl-tRNA synthetase</fullName>
    </alternativeName>
</protein>
<evidence type="ECO:0000256" key="8">
    <source>
        <dbReference type="ARBA" id="ARBA00022917"/>
    </source>
</evidence>
<dbReference type="GO" id="GO:0006435">
    <property type="term" value="P:threonyl-tRNA aminoacylation"/>
    <property type="evidence" value="ECO:0007669"/>
    <property type="project" value="InterPro"/>
</dbReference>
<dbReference type="PANTHER" id="PTHR11451:SF50">
    <property type="entry name" value="THREONINE--TRNA LIGASE, MITOCHONDRIAL"/>
    <property type="match status" value="1"/>
</dbReference>
<keyword evidence="7" id="KW-0067">ATP-binding</keyword>
<dbReference type="Pfam" id="PF00587">
    <property type="entry name" value="tRNA-synt_2b"/>
    <property type="match status" value="1"/>
</dbReference>
<keyword evidence="10" id="KW-0496">Mitochondrion</keyword>
<evidence type="ECO:0000313" key="16">
    <source>
        <dbReference type="EMBL" id="KAK4128119.1"/>
    </source>
</evidence>
<dbReference type="InterPro" id="IPR003697">
    <property type="entry name" value="Maf-like"/>
</dbReference>
<feature type="region of interest" description="Disordered" evidence="14">
    <location>
        <begin position="915"/>
        <end position="934"/>
    </location>
</feature>
<keyword evidence="6" id="KW-0378">Hydrolase</keyword>
<dbReference type="PROSITE" id="PS50862">
    <property type="entry name" value="AA_TRNA_LIGASE_II"/>
    <property type="match status" value="1"/>
</dbReference>
<comment type="subcellular location">
    <subcellularLocation>
        <location evidence="1">Mitochondrion matrix</location>
    </subcellularLocation>
</comment>
<dbReference type="GO" id="GO:0047429">
    <property type="term" value="F:nucleoside triphosphate diphosphatase activity"/>
    <property type="evidence" value="ECO:0007669"/>
    <property type="project" value="InterPro"/>
</dbReference>
<accession>A0AAN6U8C5</accession>
<evidence type="ECO:0000256" key="5">
    <source>
        <dbReference type="ARBA" id="ARBA00022741"/>
    </source>
</evidence>
<evidence type="ECO:0000256" key="13">
    <source>
        <dbReference type="ARBA" id="ARBA00049515"/>
    </source>
</evidence>
<evidence type="ECO:0000256" key="2">
    <source>
        <dbReference type="ARBA" id="ARBA00008226"/>
    </source>
</evidence>
<dbReference type="SUPFAM" id="SSF52954">
    <property type="entry name" value="Class II aaRS ABD-related"/>
    <property type="match status" value="1"/>
</dbReference>
<dbReference type="PROSITE" id="PS51257">
    <property type="entry name" value="PROKAR_LIPOPROTEIN"/>
    <property type="match status" value="1"/>
</dbReference>
<evidence type="ECO:0000256" key="14">
    <source>
        <dbReference type="SAM" id="MobiDB-lite"/>
    </source>
</evidence>
<dbReference type="InterPro" id="IPR036621">
    <property type="entry name" value="Anticodon-bd_dom_sf"/>
</dbReference>
<dbReference type="SUPFAM" id="SSF52972">
    <property type="entry name" value="ITPase-like"/>
    <property type="match status" value="1"/>
</dbReference>
<dbReference type="PRINTS" id="PR01047">
    <property type="entry name" value="TRNASYNTHTHR"/>
</dbReference>
<dbReference type="GeneID" id="87832173"/>
<evidence type="ECO:0000256" key="11">
    <source>
        <dbReference type="ARBA" id="ARBA00023146"/>
    </source>
</evidence>
<evidence type="ECO:0000259" key="15">
    <source>
        <dbReference type="PROSITE" id="PS50862"/>
    </source>
</evidence>
<reference evidence="16" key="1">
    <citation type="journal article" date="2023" name="Mol. Phylogenet. Evol.">
        <title>Genome-scale phylogeny and comparative genomics of the fungal order Sordariales.</title>
        <authorList>
            <person name="Hensen N."/>
            <person name="Bonometti L."/>
            <person name="Westerberg I."/>
            <person name="Brannstrom I.O."/>
            <person name="Guillou S."/>
            <person name="Cros-Aarteil S."/>
            <person name="Calhoun S."/>
            <person name="Haridas S."/>
            <person name="Kuo A."/>
            <person name="Mondo S."/>
            <person name="Pangilinan J."/>
            <person name="Riley R."/>
            <person name="LaButti K."/>
            <person name="Andreopoulos B."/>
            <person name="Lipzen A."/>
            <person name="Chen C."/>
            <person name="Yan M."/>
            <person name="Daum C."/>
            <person name="Ng V."/>
            <person name="Clum A."/>
            <person name="Steindorff A."/>
            <person name="Ohm R.A."/>
            <person name="Martin F."/>
            <person name="Silar P."/>
            <person name="Natvig D.O."/>
            <person name="Lalanne C."/>
            <person name="Gautier V."/>
            <person name="Ament-Velasquez S.L."/>
            <person name="Kruys A."/>
            <person name="Hutchinson M.I."/>
            <person name="Powell A.J."/>
            <person name="Barry K."/>
            <person name="Miller A.N."/>
            <person name="Grigoriev I.V."/>
            <person name="Debuchy R."/>
            <person name="Gladieux P."/>
            <person name="Hiltunen Thoren M."/>
            <person name="Johannesson H."/>
        </authorList>
    </citation>
    <scope>NUCLEOTIDE SEQUENCE</scope>
    <source>
        <strain evidence="16">CBS 731.68</strain>
    </source>
</reference>
<dbReference type="InterPro" id="IPR004154">
    <property type="entry name" value="Anticodon-bd"/>
</dbReference>
<keyword evidence="17" id="KW-1185">Reference proteome</keyword>
<dbReference type="InterPro" id="IPR033728">
    <property type="entry name" value="ThrRS_core"/>
</dbReference>
<dbReference type="InterPro" id="IPR029001">
    <property type="entry name" value="ITPase-like_fam"/>
</dbReference>
<keyword evidence="4" id="KW-0436">Ligase</keyword>
<dbReference type="InterPro" id="IPR002320">
    <property type="entry name" value="Thr-tRNA-ligase_IIa"/>
</dbReference>
<dbReference type="FunFam" id="3.30.930.10:FF:000039">
    <property type="entry name" value="Threonyl-tRNA synthetase, mitochondrial"/>
    <property type="match status" value="1"/>
</dbReference>
<dbReference type="InterPro" id="IPR002314">
    <property type="entry name" value="aa-tRNA-synt_IIb"/>
</dbReference>
<dbReference type="InterPro" id="IPR045864">
    <property type="entry name" value="aa-tRNA-synth_II/BPL/LPL"/>
</dbReference>
<dbReference type="RefSeq" id="XP_062651890.1">
    <property type="nucleotide sequence ID" value="XM_062795404.1"/>
</dbReference>
<evidence type="ECO:0000256" key="10">
    <source>
        <dbReference type="ARBA" id="ARBA00023128"/>
    </source>
</evidence>
<sequence length="934" mass="102828">MKTWFLGGPVGVGVCFMVNSVAACRWALQHRDPPENAIVVIRSLDATNPYLGQEFCNGFWRQTFDLNDNICRAVAAGRMPLLRAPGRTFQVLTKQSGIPLARVLPVRRIASRLCSSCSASTNASVAEGKPPAPDHRTLGLQQELFMTSIYSPGSPILLPNGARIFNRLVDFLRKQYIRYGFQEVITPTIYKKALWATSGHLENYADDMYTVTSTSPSRAELTEGGEEAEYGLKPMNCPGHCLIFASQKRSYRDLPIRYADFSPLHRNEISGALSGLTRVRRFHQDDGHIFCRPSQIKEEIAKTLDFVRLTYRVLGLGPYRLVLSTRPEQYIGSPEEWAQAEGALRTALTESGHQFAVNKGDGAFYGPKIDIILKDSDGKEHQTATIQLDFQLPKRFNLEYTAPAPEFERRGKTTQDPTLLAEYGPVQPVLIHRAVLGSAERLMALLIEHYNGKWPFWLNPRQAIVITVNSTEPVVNWARHTRDLLLGVSPASSTTEAASPTGLAVDFDGSDRSVGLKTREAISKGYGLIIAVGPQDVENQTVAVNASALAKPGATSEELKKLKRLNMTPEHARAYMLDLVNGSSHSNRSGSLLAAEGNDAAGEVGLKLVAELTEYGSVPAQPPDQTQASSLISLVDEKHPTSYVPFHTLTTRAHGIPLRQSAPIKKTPCPLELPILSYLRGKRVILASGSPRRKALLTQLGLHNLEVRPSNEPEDLDKKSHTPEEYVAATAQRKCLAVYQAALAKQDEIAASKDPNPAPDPREREDPALVIAADTVIATRNGQILEKPRSEQDHIRMLKQLRDTVHHRVLTGVCVLAPKVDASHPGYELETHVEDTKVYFAGADDGLPDDVIESYVRTREGADKAGGYALQGVGGMVLVDRVEGSVDNVIGLPVRKCLQLCEKVIFRQGEEQDGDQRSWGLQDRKRGQGGMTWH</sequence>
<dbReference type="HAMAP" id="MF_00528">
    <property type="entry name" value="Maf"/>
    <property type="match status" value="1"/>
</dbReference>
<dbReference type="NCBIfam" id="TIGR00418">
    <property type="entry name" value="thrS"/>
    <property type="match status" value="1"/>
</dbReference>
<gene>
    <name evidence="16" type="ORF">N657DRAFT_667454</name>
</gene>
<dbReference type="Proteomes" id="UP001302602">
    <property type="component" value="Unassembled WGS sequence"/>
</dbReference>
<dbReference type="Gene3D" id="3.40.50.800">
    <property type="entry name" value="Anticodon-binding domain"/>
    <property type="match status" value="1"/>
</dbReference>
<dbReference type="InterPro" id="IPR006195">
    <property type="entry name" value="aa-tRNA-synth_II"/>
</dbReference>
<dbReference type="GO" id="GO:0005759">
    <property type="term" value="C:mitochondrial matrix"/>
    <property type="evidence" value="ECO:0007669"/>
    <property type="project" value="UniProtKB-SubCell"/>
</dbReference>
<evidence type="ECO:0000256" key="7">
    <source>
        <dbReference type="ARBA" id="ARBA00022840"/>
    </source>
</evidence>
<dbReference type="CDD" id="cd00555">
    <property type="entry name" value="Maf"/>
    <property type="match status" value="1"/>
</dbReference>
<evidence type="ECO:0000256" key="4">
    <source>
        <dbReference type="ARBA" id="ARBA00022598"/>
    </source>
</evidence>
<dbReference type="Pfam" id="PF02545">
    <property type="entry name" value="Maf"/>
    <property type="match status" value="1"/>
</dbReference>
<dbReference type="GO" id="GO:0004829">
    <property type="term" value="F:threonine-tRNA ligase activity"/>
    <property type="evidence" value="ECO:0007669"/>
    <property type="project" value="UniProtKB-EC"/>
</dbReference>
<feature type="domain" description="Aminoacyl-transfer RNA synthetases class-II family profile" evidence="15">
    <location>
        <begin position="159"/>
        <end position="455"/>
    </location>
</feature>